<dbReference type="NCBIfam" id="TIGR00229">
    <property type="entry name" value="sensory_box"/>
    <property type="match status" value="1"/>
</dbReference>
<dbReference type="InterPro" id="IPR043128">
    <property type="entry name" value="Rev_trsase/Diguanyl_cyclase"/>
</dbReference>
<dbReference type="GO" id="GO:0043709">
    <property type="term" value="P:cell adhesion involved in single-species biofilm formation"/>
    <property type="evidence" value="ECO:0007669"/>
    <property type="project" value="TreeGrafter"/>
</dbReference>
<dbReference type="GO" id="GO:0052621">
    <property type="term" value="F:diguanylate cyclase activity"/>
    <property type="evidence" value="ECO:0007669"/>
    <property type="project" value="UniProtKB-EC"/>
</dbReference>
<dbReference type="SUPFAM" id="SSF55073">
    <property type="entry name" value="Nucleotide cyclase"/>
    <property type="match status" value="1"/>
</dbReference>
<dbReference type="Pfam" id="PF00990">
    <property type="entry name" value="GGDEF"/>
    <property type="match status" value="1"/>
</dbReference>
<dbReference type="GO" id="GO:0005886">
    <property type="term" value="C:plasma membrane"/>
    <property type="evidence" value="ECO:0007669"/>
    <property type="project" value="TreeGrafter"/>
</dbReference>
<reference evidence="5 6" key="1">
    <citation type="submission" date="2018-10" db="EMBL/GenBank/DDBJ databases">
        <title>Genomic Encyclopedia of Type Strains, Phase IV (KMG-IV): sequencing the most valuable type-strain genomes for metagenomic binning, comparative biology and taxonomic classification.</title>
        <authorList>
            <person name="Goeker M."/>
        </authorList>
    </citation>
    <scope>NUCLEOTIDE SEQUENCE [LARGE SCALE GENOMIC DNA]</scope>
    <source>
        <strain evidence="5 6">DSM 3303</strain>
    </source>
</reference>
<dbReference type="RefSeq" id="WP_120811231.1">
    <property type="nucleotide sequence ID" value="NZ_RBID01000016.1"/>
</dbReference>
<sequence>MTDGSTPPADQMQQLQAQLAAALAEVAHLKEKLDAALDGTGICIWQGRPQSGDLTVFNYQNFEIGDMAPHFGLWLAKLHPHDKQAVLDNYYAHLAGKTPCYEAVYRTLTPDGSVCWLWDRGRVVERDDAGQPLRILGAHRDITLEKEHEAQLAMQARLDPLTGLANRRGLLDFLKSIDRRGGSYALAMVDVDHFKQFNDLHGHDIGDRVLMAIARSLSAPLSDYDLCGRWGGEEFLLVLGNADMAAANDVIVQLHQAVQRLTVSSGEQDLSTTVSIGLTVHQPGENFDEVLLRADRALLSAKRKGRNMVCRR</sequence>
<accession>A0A495B865</accession>
<dbReference type="InterPro" id="IPR035965">
    <property type="entry name" value="PAS-like_dom_sf"/>
</dbReference>
<dbReference type="InterPro" id="IPR001610">
    <property type="entry name" value="PAC"/>
</dbReference>
<organism evidence="5 6">
    <name type="scientific">Vogesella indigofera</name>
    <name type="common">Pseudomonas indigofera</name>
    <dbReference type="NCBI Taxonomy" id="45465"/>
    <lineage>
        <taxon>Bacteria</taxon>
        <taxon>Pseudomonadati</taxon>
        <taxon>Pseudomonadota</taxon>
        <taxon>Betaproteobacteria</taxon>
        <taxon>Neisseriales</taxon>
        <taxon>Chromobacteriaceae</taxon>
        <taxon>Vogesella</taxon>
    </lineage>
</organism>
<evidence type="ECO:0000256" key="2">
    <source>
        <dbReference type="ARBA" id="ARBA00034247"/>
    </source>
</evidence>
<dbReference type="NCBIfam" id="TIGR00254">
    <property type="entry name" value="GGDEF"/>
    <property type="match status" value="1"/>
</dbReference>
<dbReference type="Proteomes" id="UP000279384">
    <property type="component" value="Unassembled WGS sequence"/>
</dbReference>
<dbReference type="InterPro" id="IPR050469">
    <property type="entry name" value="Diguanylate_Cyclase"/>
</dbReference>
<dbReference type="SMART" id="SM00086">
    <property type="entry name" value="PAC"/>
    <property type="match status" value="1"/>
</dbReference>
<dbReference type="FunFam" id="3.30.70.270:FF:000001">
    <property type="entry name" value="Diguanylate cyclase domain protein"/>
    <property type="match status" value="1"/>
</dbReference>
<dbReference type="PROSITE" id="PS50113">
    <property type="entry name" value="PAC"/>
    <property type="match status" value="1"/>
</dbReference>
<dbReference type="EMBL" id="RBID01000016">
    <property type="protein sequence ID" value="RKQ57151.1"/>
    <property type="molecule type" value="Genomic_DNA"/>
</dbReference>
<dbReference type="Pfam" id="PF08447">
    <property type="entry name" value="PAS_3"/>
    <property type="match status" value="1"/>
</dbReference>
<dbReference type="Gene3D" id="3.30.450.20">
    <property type="entry name" value="PAS domain"/>
    <property type="match status" value="1"/>
</dbReference>
<dbReference type="SUPFAM" id="SSF55785">
    <property type="entry name" value="PYP-like sensor domain (PAS domain)"/>
    <property type="match status" value="1"/>
</dbReference>
<dbReference type="PANTHER" id="PTHR45138:SF9">
    <property type="entry name" value="DIGUANYLATE CYCLASE DGCM-RELATED"/>
    <property type="match status" value="1"/>
</dbReference>
<dbReference type="AlphaFoldDB" id="A0A495B865"/>
<evidence type="ECO:0000256" key="1">
    <source>
        <dbReference type="ARBA" id="ARBA00012528"/>
    </source>
</evidence>
<dbReference type="InterPro" id="IPR029787">
    <property type="entry name" value="Nucleotide_cyclase"/>
</dbReference>
<gene>
    <name evidence="5" type="ORF">C8E02_2610</name>
</gene>
<feature type="domain" description="PAC" evidence="3">
    <location>
        <begin position="101"/>
        <end position="154"/>
    </location>
</feature>
<dbReference type="PROSITE" id="PS50887">
    <property type="entry name" value="GGDEF"/>
    <property type="match status" value="1"/>
</dbReference>
<feature type="domain" description="GGDEF" evidence="4">
    <location>
        <begin position="182"/>
        <end position="312"/>
    </location>
</feature>
<comment type="catalytic activity">
    <reaction evidence="2">
        <text>2 GTP = 3',3'-c-di-GMP + 2 diphosphate</text>
        <dbReference type="Rhea" id="RHEA:24898"/>
        <dbReference type="ChEBI" id="CHEBI:33019"/>
        <dbReference type="ChEBI" id="CHEBI:37565"/>
        <dbReference type="ChEBI" id="CHEBI:58805"/>
        <dbReference type="EC" id="2.7.7.65"/>
    </reaction>
</comment>
<dbReference type="InterPro" id="IPR000700">
    <property type="entry name" value="PAS-assoc_C"/>
</dbReference>
<protein>
    <recommendedName>
        <fullName evidence="1">diguanylate cyclase</fullName>
        <ecNumber evidence="1">2.7.7.65</ecNumber>
    </recommendedName>
</protein>
<dbReference type="InterPro" id="IPR013655">
    <property type="entry name" value="PAS_fold_3"/>
</dbReference>
<dbReference type="GO" id="GO:1902201">
    <property type="term" value="P:negative regulation of bacterial-type flagellum-dependent cell motility"/>
    <property type="evidence" value="ECO:0007669"/>
    <property type="project" value="TreeGrafter"/>
</dbReference>
<dbReference type="EC" id="2.7.7.65" evidence="1"/>
<dbReference type="InterPro" id="IPR000160">
    <property type="entry name" value="GGDEF_dom"/>
</dbReference>
<evidence type="ECO:0000313" key="5">
    <source>
        <dbReference type="EMBL" id="RKQ57151.1"/>
    </source>
</evidence>
<evidence type="ECO:0000259" key="4">
    <source>
        <dbReference type="PROSITE" id="PS50887"/>
    </source>
</evidence>
<evidence type="ECO:0000313" key="6">
    <source>
        <dbReference type="Proteomes" id="UP000279384"/>
    </source>
</evidence>
<proteinExistence type="predicted"/>
<dbReference type="PANTHER" id="PTHR45138">
    <property type="entry name" value="REGULATORY COMPONENTS OF SENSORY TRANSDUCTION SYSTEM"/>
    <property type="match status" value="1"/>
</dbReference>
<dbReference type="CDD" id="cd01949">
    <property type="entry name" value="GGDEF"/>
    <property type="match status" value="1"/>
</dbReference>
<evidence type="ECO:0000259" key="3">
    <source>
        <dbReference type="PROSITE" id="PS50113"/>
    </source>
</evidence>
<comment type="caution">
    <text evidence="5">The sequence shown here is derived from an EMBL/GenBank/DDBJ whole genome shotgun (WGS) entry which is preliminary data.</text>
</comment>
<dbReference type="Gene3D" id="3.30.70.270">
    <property type="match status" value="1"/>
</dbReference>
<dbReference type="SMART" id="SM00267">
    <property type="entry name" value="GGDEF"/>
    <property type="match status" value="1"/>
</dbReference>
<name>A0A495B865_VOGIN</name>
<dbReference type="InterPro" id="IPR000014">
    <property type="entry name" value="PAS"/>
</dbReference>